<dbReference type="InterPro" id="IPR042197">
    <property type="entry name" value="Apaf_helical"/>
</dbReference>
<dbReference type="InterPro" id="IPR036390">
    <property type="entry name" value="WH_DNA-bd_sf"/>
</dbReference>
<dbReference type="SUPFAM" id="SSF52540">
    <property type="entry name" value="P-loop containing nucleoside triphosphate hydrolases"/>
    <property type="match status" value="1"/>
</dbReference>
<dbReference type="InterPro" id="IPR027417">
    <property type="entry name" value="P-loop_NTPase"/>
</dbReference>
<keyword evidence="3" id="KW-0611">Plant defense</keyword>
<dbReference type="AlphaFoldDB" id="A0A2Z6M2S1"/>
<dbReference type="PRINTS" id="PR00364">
    <property type="entry name" value="DISEASERSIST"/>
</dbReference>
<dbReference type="SMART" id="SM00382">
    <property type="entry name" value="AAA"/>
    <property type="match status" value="1"/>
</dbReference>
<dbReference type="Gene3D" id="3.40.50.10140">
    <property type="entry name" value="Toll/interleukin-1 receptor homology (TIR) domain"/>
    <property type="match status" value="1"/>
</dbReference>
<dbReference type="Pfam" id="PF23282">
    <property type="entry name" value="WHD_ROQ1"/>
    <property type="match status" value="1"/>
</dbReference>
<dbReference type="EMBL" id="DF973126">
    <property type="protein sequence ID" value="GAU12880.1"/>
    <property type="molecule type" value="Genomic_DNA"/>
</dbReference>
<dbReference type="PANTHER" id="PTHR11017:SF568">
    <property type="entry name" value="ADP-RIBOSYL CYCLASE_CYCLIC ADP-RIBOSE HYDROLASE"/>
    <property type="match status" value="1"/>
</dbReference>
<dbReference type="InterPro" id="IPR058192">
    <property type="entry name" value="WHD_ROQ1-like"/>
</dbReference>
<evidence type="ECO:0000256" key="3">
    <source>
        <dbReference type="ARBA" id="ARBA00022821"/>
    </source>
</evidence>
<dbReference type="InterPro" id="IPR000157">
    <property type="entry name" value="TIR_dom"/>
</dbReference>
<dbReference type="InterPro" id="IPR035897">
    <property type="entry name" value="Toll_tir_struct_dom_sf"/>
</dbReference>
<dbReference type="SUPFAM" id="SSF46785">
    <property type="entry name" value="Winged helix' DNA-binding domain"/>
    <property type="match status" value="1"/>
</dbReference>
<keyword evidence="1" id="KW-0433">Leucine-rich repeat</keyword>
<evidence type="ECO:0000256" key="4">
    <source>
        <dbReference type="ARBA" id="ARBA00023027"/>
    </source>
</evidence>
<dbReference type="InterPro" id="IPR044974">
    <property type="entry name" value="Disease_R_plants"/>
</dbReference>
<evidence type="ECO:0000313" key="6">
    <source>
        <dbReference type="EMBL" id="GAU12880.1"/>
    </source>
</evidence>
<dbReference type="Pfam" id="PF00931">
    <property type="entry name" value="NB-ARC"/>
    <property type="match status" value="1"/>
</dbReference>
<keyword evidence="2" id="KW-0677">Repeat</keyword>
<dbReference type="FunFam" id="3.40.50.10140:FF:000007">
    <property type="entry name" value="Disease resistance protein (TIR-NBS-LRR class)"/>
    <property type="match status" value="1"/>
</dbReference>
<dbReference type="Pfam" id="PF01582">
    <property type="entry name" value="TIR"/>
    <property type="match status" value="1"/>
</dbReference>
<dbReference type="GO" id="GO:0006952">
    <property type="term" value="P:defense response"/>
    <property type="evidence" value="ECO:0007669"/>
    <property type="project" value="UniProtKB-KW"/>
</dbReference>
<protein>
    <recommendedName>
        <fullName evidence="5">TIR domain-containing protein</fullName>
    </recommendedName>
</protein>
<dbReference type="InterPro" id="IPR003593">
    <property type="entry name" value="AAA+_ATPase"/>
</dbReference>
<dbReference type="InterPro" id="IPR002182">
    <property type="entry name" value="NB-ARC"/>
</dbReference>
<keyword evidence="7" id="KW-1185">Reference proteome</keyword>
<dbReference type="PANTHER" id="PTHR11017">
    <property type="entry name" value="LEUCINE-RICH REPEAT-CONTAINING PROTEIN"/>
    <property type="match status" value="1"/>
</dbReference>
<dbReference type="Proteomes" id="UP000242715">
    <property type="component" value="Unassembled WGS sequence"/>
</dbReference>
<dbReference type="Gene3D" id="3.40.50.300">
    <property type="entry name" value="P-loop containing nucleotide triphosphate hydrolases"/>
    <property type="match status" value="1"/>
</dbReference>
<dbReference type="Gene3D" id="1.10.8.430">
    <property type="entry name" value="Helical domain of apoptotic protease-activating factors"/>
    <property type="match status" value="1"/>
</dbReference>
<evidence type="ECO:0000259" key="5">
    <source>
        <dbReference type="PROSITE" id="PS50104"/>
    </source>
</evidence>
<organism evidence="6 7">
    <name type="scientific">Trifolium subterraneum</name>
    <name type="common">Subterranean clover</name>
    <dbReference type="NCBI Taxonomy" id="3900"/>
    <lineage>
        <taxon>Eukaryota</taxon>
        <taxon>Viridiplantae</taxon>
        <taxon>Streptophyta</taxon>
        <taxon>Embryophyta</taxon>
        <taxon>Tracheophyta</taxon>
        <taxon>Spermatophyta</taxon>
        <taxon>Magnoliopsida</taxon>
        <taxon>eudicotyledons</taxon>
        <taxon>Gunneridae</taxon>
        <taxon>Pentapetalae</taxon>
        <taxon>rosids</taxon>
        <taxon>fabids</taxon>
        <taxon>Fabales</taxon>
        <taxon>Fabaceae</taxon>
        <taxon>Papilionoideae</taxon>
        <taxon>50 kb inversion clade</taxon>
        <taxon>NPAAA clade</taxon>
        <taxon>Hologalegina</taxon>
        <taxon>IRL clade</taxon>
        <taxon>Trifolieae</taxon>
        <taxon>Trifolium</taxon>
    </lineage>
</organism>
<dbReference type="SMART" id="SM00255">
    <property type="entry name" value="TIR"/>
    <property type="match status" value="1"/>
</dbReference>
<dbReference type="SUPFAM" id="SSF52200">
    <property type="entry name" value="Toll/Interleukin receptor TIR domain"/>
    <property type="match status" value="1"/>
</dbReference>
<dbReference type="OrthoDB" id="1434263at2759"/>
<reference evidence="7" key="1">
    <citation type="journal article" date="2017" name="Front. Plant Sci.">
        <title>Climate Clever Clovers: New Paradigm to Reduce the Environmental Footprint of Ruminants by Breeding Low Methanogenic Forages Utilizing Haplotype Variation.</title>
        <authorList>
            <person name="Kaur P."/>
            <person name="Appels R."/>
            <person name="Bayer P.E."/>
            <person name="Keeble-Gagnere G."/>
            <person name="Wang J."/>
            <person name="Hirakawa H."/>
            <person name="Shirasawa K."/>
            <person name="Vercoe P."/>
            <person name="Stefanova K."/>
            <person name="Durmic Z."/>
            <person name="Nichols P."/>
            <person name="Revell C."/>
            <person name="Isobe S.N."/>
            <person name="Edwards D."/>
            <person name="Erskine W."/>
        </authorList>
    </citation>
    <scope>NUCLEOTIDE SEQUENCE [LARGE SCALE GENOMIC DNA]</scope>
    <source>
        <strain evidence="7">cv. Daliak</strain>
    </source>
</reference>
<proteinExistence type="predicted"/>
<dbReference type="PROSITE" id="PS50104">
    <property type="entry name" value="TIR"/>
    <property type="match status" value="1"/>
</dbReference>
<keyword evidence="4" id="KW-0520">NAD</keyword>
<sequence length="563" mass="64047">MMLGSTSSSTAISMSCSPTTKHDVFLSFRGEDTRDNFISHLYAELCRKNIETFIDYRLARGDEISPALYKAIEESMIYVVILSENYASSTWCLDELTKILECKVKYGRNVIPVFYKVDPSNVRNQRESYAEAFVKHQRRFKDGQLDAWKKALTQVAGLSGWDSQVTRPEHKLIEDIVKDILRKLQLNCSFLSDYQGMIGIDKHIEQIQSLLHIESEEVRIVGIWGMGGIGKTTIATAIYKKLAPQFSSSSIILNVQQEMERFGLHHIRRKYISELVGENNTFSGSSLSLIVFDDVNNSSQLKDLIGTRNNFGPGSRVIVTSRDMQVLKNVDADGIYEVKEMNFHESLRLFCLNAFKQNYPVDDYADLSEKILNYAKGVPLALKVLGFLLCGRTKEAWESQLQKLDKLPENDIFKVLELSYEGLDEEQKDIFLDIACFYRGDLENVVAQTLDSCGFSAHIGMDVLKDRCLISISEGRIVMHDLIQEMGHEIVRKQCINDPGKRSRLWKPAEIYQVLKKNKTTMSSNHFFRFLLSLIHCGILLGDGCNPVYIPGHMQDRKGSTMC</sequence>
<evidence type="ECO:0000256" key="1">
    <source>
        <dbReference type="ARBA" id="ARBA00022614"/>
    </source>
</evidence>
<gene>
    <name evidence="6" type="ORF">TSUD_73670</name>
</gene>
<name>A0A2Z6M2S1_TRISU</name>
<dbReference type="GO" id="GO:0007165">
    <property type="term" value="P:signal transduction"/>
    <property type="evidence" value="ECO:0007669"/>
    <property type="project" value="InterPro"/>
</dbReference>
<dbReference type="GO" id="GO:0043531">
    <property type="term" value="F:ADP binding"/>
    <property type="evidence" value="ECO:0007669"/>
    <property type="project" value="InterPro"/>
</dbReference>
<evidence type="ECO:0000256" key="2">
    <source>
        <dbReference type="ARBA" id="ARBA00022737"/>
    </source>
</evidence>
<accession>A0A2Z6M2S1</accession>
<evidence type="ECO:0000313" key="7">
    <source>
        <dbReference type="Proteomes" id="UP000242715"/>
    </source>
</evidence>
<feature type="domain" description="TIR" evidence="5">
    <location>
        <begin position="20"/>
        <end position="184"/>
    </location>
</feature>